<gene>
    <name evidence="2" type="ORF">H6D15_09485</name>
</gene>
<dbReference type="PANTHER" id="PTHR37299">
    <property type="entry name" value="TRANSCRIPTIONAL REGULATOR-RELATED"/>
    <property type="match status" value="1"/>
</dbReference>
<dbReference type="AlphaFoldDB" id="A0AA40ZUP2"/>
<organism evidence="2 3">
    <name type="scientific">Caecibacteroides pullorum</name>
    <dbReference type="NCBI Taxonomy" id="2725562"/>
    <lineage>
        <taxon>Bacteria</taxon>
        <taxon>Pseudomonadati</taxon>
        <taxon>Bacteroidota</taxon>
        <taxon>Bacteroidia</taxon>
        <taxon>Bacteroidales</taxon>
        <taxon>Bacteroidaceae</taxon>
        <taxon>Caecibacteroides</taxon>
    </lineage>
</organism>
<reference evidence="2 3" key="1">
    <citation type="journal article" date="2021" name="Sci. Rep.">
        <title>The distribution of antibiotic resistance genes in chicken gut microbiota commensals.</title>
        <authorList>
            <person name="Juricova H."/>
            <person name="Matiasovicova J."/>
            <person name="Kubasova T."/>
            <person name="Cejkova D."/>
            <person name="Rychlik I."/>
        </authorList>
    </citation>
    <scope>NUCLEOTIDE SEQUENCE [LARGE SCALE GENOMIC DNA]</scope>
    <source>
        <strain evidence="2 3">An421</strain>
    </source>
</reference>
<dbReference type="PANTHER" id="PTHR37299:SF1">
    <property type="entry name" value="STAGE 0 SPORULATION PROTEIN A HOMOLOG"/>
    <property type="match status" value="1"/>
</dbReference>
<evidence type="ECO:0000259" key="1">
    <source>
        <dbReference type="PROSITE" id="PS50930"/>
    </source>
</evidence>
<proteinExistence type="predicted"/>
<accession>A0AA40ZUP2</accession>
<dbReference type="GO" id="GO:0000156">
    <property type="term" value="F:phosphorelay response regulator activity"/>
    <property type="evidence" value="ECO:0007669"/>
    <property type="project" value="InterPro"/>
</dbReference>
<dbReference type="Proteomes" id="UP000698924">
    <property type="component" value="Unassembled WGS sequence"/>
</dbReference>
<dbReference type="InterPro" id="IPR011006">
    <property type="entry name" value="CheY-like_superfamily"/>
</dbReference>
<dbReference type="InterPro" id="IPR007492">
    <property type="entry name" value="LytTR_DNA-bd_dom"/>
</dbReference>
<keyword evidence="3" id="KW-1185">Reference proteome</keyword>
<dbReference type="Pfam" id="PF04397">
    <property type="entry name" value="LytTR"/>
    <property type="match status" value="1"/>
</dbReference>
<dbReference type="Gene3D" id="3.40.50.2300">
    <property type="match status" value="1"/>
</dbReference>
<evidence type="ECO:0000313" key="2">
    <source>
        <dbReference type="EMBL" id="MBM6857825.1"/>
    </source>
</evidence>
<dbReference type="InterPro" id="IPR046947">
    <property type="entry name" value="LytR-like"/>
</dbReference>
<evidence type="ECO:0000313" key="3">
    <source>
        <dbReference type="Proteomes" id="UP000698924"/>
    </source>
</evidence>
<sequence length="249" mass="28738">MKLNCAILHQDAGLQDQLMKYIEKVPFLCCCGAYNNALEALKAYYEKKVEVYFIGIGTVKEGEIDGRDFCKLLDLYTRVIFIADTDRYAAECFRLDALDYLVEGPDFATFFQAVSKASRWFSARENGNLGEEKSAVSKVDVPKVIYIRADNRILRLELDCIDYIESCGDYVKVYYRDMSKPILSLCSMKYMEERLPVDRFIRVHRSYIVRMDSVSIVEDNSVIVGEKSLPIGASYRKRVKDYVSRLMFL</sequence>
<dbReference type="EMBL" id="JACJMO010000012">
    <property type="protein sequence ID" value="MBM6857825.1"/>
    <property type="molecule type" value="Genomic_DNA"/>
</dbReference>
<dbReference type="SMART" id="SM00850">
    <property type="entry name" value="LytTR"/>
    <property type="match status" value="1"/>
</dbReference>
<name>A0AA40ZUP2_9BACT</name>
<dbReference type="GO" id="GO:0003677">
    <property type="term" value="F:DNA binding"/>
    <property type="evidence" value="ECO:0007669"/>
    <property type="project" value="InterPro"/>
</dbReference>
<comment type="caution">
    <text evidence="2">The sequence shown here is derived from an EMBL/GenBank/DDBJ whole genome shotgun (WGS) entry which is preliminary data.</text>
</comment>
<feature type="domain" description="HTH LytTR-type" evidence="1">
    <location>
        <begin position="145"/>
        <end position="245"/>
    </location>
</feature>
<dbReference type="PROSITE" id="PS50930">
    <property type="entry name" value="HTH_LYTTR"/>
    <property type="match status" value="1"/>
</dbReference>
<protein>
    <submittedName>
        <fullName evidence="2">Response regulator transcription factor</fullName>
    </submittedName>
</protein>
<dbReference type="Gene3D" id="2.40.50.1020">
    <property type="entry name" value="LytTr DNA-binding domain"/>
    <property type="match status" value="1"/>
</dbReference>
<dbReference type="SUPFAM" id="SSF52172">
    <property type="entry name" value="CheY-like"/>
    <property type="match status" value="1"/>
</dbReference>